<name>A0A392W9Q8_9FABA</name>
<reference evidence="1 2" key="1">
    <citation type="journal article" date="2018" name="Front. Plant Sci.">
        <title>Red Clover (Trifolium pratense) and Zigzag Clover (T. medium) - A Picture of Genomic Similarities and Differences.</title>
        <authorList>
            <person name="Dluhosova J."/>
            <person name="Istvanek J."/>
            <person name="Nedelnik J."/>
            <person name="Repkova J."/>
        </authorList>
    </citation>
    <scope>NUCLEOTIDE SEQUENCE [LARGE SCALE GENOMIC DNA]</scope>
    <source>
        <strain evidence="2">cv. 10/8</strain>
        <tissue evidence="1">Leaf</tissue>
    </source>
</reference>
<dbReference type="EMBL" id="LXQA011416719">
    <property type="protein sequence ID" value="MCI96519.1"/>
    <property type="molecule type" value="Genomic_DNA"/>
</dbReference>
<keyword evidence="2" id="KW-1185">Reference proteome</keyword>
<dbReference type="AlphaFoldDB" id="A0A392W9Q8"/>
<organism evidence="1 2">
    <name type="scientific">Trifolium medium</name>
    <dbReference type="NCBI Taxonomy" id="97028"/>
    <lineage>
        <taxon>Eukaryota</taxon>
        <taxon>Viridiplantae</taxon>
        <taxon>Streptophyta</taxon>
        <taxon>Embryophyta</taxon>
        <taxon>Tracheophyta</taxon>
        <taxon>Spermatophyta</taxon>
        <taxon>Magnoliopsida</taxon>
        <taxon>eudicotyledons</taxon>
        <taxon>Gunneridae</taxon>
        <taxon>Pentapetalae</taxon>
        <taxon>rosids</taxon>
        <taxon>fabids</taxon>
        <taxon>Fabales</taxon>
        <taxon>Fabaceae</taxon>
        <taxon>Papilionoideae</taxon>
        <taxon>50 kb inversion clade</taxon>
        <taxon>NPAAA clade</taxon>
        <taxon>Hologalegina</taxon>
        <taxon>IRL clade</taxon>
        <taxon>Trifolieae</taxon>
        <taxon>Trifolium</taxon>
    </lineage>
</organism>
<feature type="non-terminal residue" evidence="1">
    <location>
        <position position="1"/>
    </location>
</feature>
<accession>A0A392W9Q8</accession>
<comment type="caution">
    <text evidence="1">The sequence shown here is derived from an EMBL/GenBank/DDBJ whole genome shotgun (WGS) entry which is preliminary data.</text>
</comment>
<proteinExistence type="predicted"/>
<evidence type="ECO:0000313" key="1">
    <source>
        <dbReference type="EMBL" id="MCI96519.1"/>
    </source>
</evidence>
<evidence type="ECO:0000313" key="2">
    <source>
        <dbReference type="Proteomes" id="UP000265520"/>
    </source>
</evidence>
<dbReference type="Proteomes" id="UP000265520">
    <property type="component" value="Unassembled WGS sequence"/>
</dbReference>
<protein>
    <submittedName>
        <fullName evidence="1">Uncharacterized protein</fullName>
    </submittedName>
</protein>
<sequence length="59" mass="6371">AAPRAGQPSSSCAARQISYAACSKNVFIPCRAWRHTTPGSAISFQCHNSQTFTKQLCRA</sequence>